<evidence type="ECO:0000313" key="2">
    <source>
        <dbReference type="Proteomes" id="UP000704712"/>
    </source>
</evidence>
<accession>A0A8S9U0S9</accession>
<proteinExistence type="predicted"/>
<comment type="caution">
    <text evidence="1">The sequence shown here is derived from an EMBL/GenBank/DDBJ whole genome shotgun (WGS) entry which is preliminary data.</text>
</comment>
<evidence type="ECO:0000313" key="1">
    <source>
        <dbReference type="EMBL" id="KAF4133903.1"/>
    </source>
</evidence>
<gene>
    <name evidence="1" type="ORF">GN958_ATG17240</name>
</gene>
<reference evidence="1" key="1">
    <citation type="submission" date="2020-03" db="EMBL/GenBank/DDBJ databases">
        <title>Hybrid Assembly of Korean Phytophthora infestans isolates.</title>
        <authorList>
            <person name="Prokchorchik M."/>
            <person name="Lee Y."/>
            <person name="Seo J."/>
            <person name="Cho J.-H."/>
            <person name="Park Y.-E."/>
            <person name="Jang D.-C."/>
            <person name="Im J.-S."/>
            <person name="Choi J.-G."/>
            <person name="Park H.-J."/>
            <person name="Lee G.-B."/>
            <person name="Lee Y.-G."/>
            <person name="Hong S.-Y."/>
            <person name="Cho K."/>
            <person name="Sohn K.H."/>
        </authorList>
    </citation>
    <scope>NUCLEOTIDE SEQUENCE</scope>
    <source>
        <strain evidence="1">KR_2_A2</strain>
    </source>
</reference>
<protein>
    <submittedName>
        <fullName evidence="1">Uncharacterized protein</fullName>
    </submittedName>
</protein>
<dbReference type="EMBL" id="JAACNO010002359">
    <property type="protein sequence ID" value="KAF4133903.1"/>
    <property type="molecule type" value="Genomic_DNA"/>
</dbReference>
<dbReference type="AlphaFoldDB" id="A0A8S9U0S9"/>
<sequence>MPWKIFVGGWERLVGGEKDDGQADGGREIVGDFHRETSDELELAPVAVQTHTSGNRLRAHVSSSSDADGQCLVIEVQLSSSDIPLSADNLPLSASILQLSSSDMEADVDGVPAYSVMSQSPGSAAKSNTPRAIGATYMESLNMQSGLHVVVEAKVAKAYRDNGEYGFFSLFYFDTFSPHSTFVDI</sequence>
<dbReference type="Proteomes" id="UP000704712">
    <property type="component" value="Unassembled WGS sequence"/>
</dbReference>
<organism evidence="1 2">
    <name type="scientific">Phytophthora infestans</name>
    <name type="common">Potato late blight agent</name>
    <name type="synonym">Botrytis infestans</name>
    <dbReference type="NCBI Taxonomy" id="4787"/>
    <lineage>
        <taxon>Eukaryota</taxon>
        <taxon>Sar</taxon>
        <taxon>Stramenopiles</taxon>
        <taxon>Oomycota</taxon>
        <taxon>Peronosporomycetes</taxon>
        <taxon>Peronosporales</taxon>
        <taxon>Peronosporaceae</taxon>
        <taxon>Phytophthora</taxon>
    </lineage>
</organism>
<name>A0A8S9U0S9_PHYIN</name>